<evidence type="ECO:0000256" key="4">
    <source>
        <dbReference type="ARBA" id="ARBA00023125"/>
    </source>
</evidence>
<organism evidence="7 8">
    <name type="scientific">Parnassius mnemosyne</name>
    <name type="common">clouded apollo</name>
    <dbReference type="NCBI Taxonomy" id="213953"/>
    <lineage>
        <taxon>Eukaryota</taxon>
        <taxon>Metazoa</taxon>
        <taxon>Ecdysozoa</taxon>
        <taxon>Arthropoda</taxon>
        <taxon>Hexapoda</taxon>
        <taxon>Insecta</taxon>
        <taxon>Pterygota</taxon>
        <taxon>Neoptera</taxon>
        <taxon>Endopterygota</taxon>
        <taxon>Lepidoptera</taxon>
        <taxon>Glossata</taxon>
        <taxon>Ditrysia</taxon>
        <taxon>Papilionoidea</taxon>
        <taxon>Papilionidae</taxon>
        <taxon>Parnassiinae</taxon>
        <taxon>Parnassini</taxon>
        <taxon>Parnassius</taxon>
        <taxon>Driopa</taxon>
    </lineage>
</organism>
<comment type="caution">
    <text evidence="7">The sequence shown here is derived from an EMBL/GenBank/DDBJ whole genome shotgun (WGS) entry which is preliminary data.</text>
</comment>
<dbReference type="EMBL" id="CAVLGL010000096">
    <property type="protein sequence ID" value="CAK1597998.1"/>
    <property type="molecule type" value="Genomic_DNA"/>
</dbReference>
<dbReference type="Pfam" id="PF21787">
    <property type="entry name" value="TNP-like_RNaseH_N"/>
    <property type="match status" value="1"/>
</dbReference>
<dbReference type="GO" id="GO:0003677">
    <property type="term" value="F:DNA binding"/>
    <property type="evidence" value="ECO:0007669"/>
    <property type="project" value="UniProtKB-UniRule"/>
</dbReference>
<dbReference type="GO" id="GO:0008270">
    <property type="term" value="F:zinc ion binding"/>
    <property type="evidence" value="ECO:0007669"/>
    <property type="project" value="UniProtKB-KW"/>
</dbReference>
<dbReference type="PANTHER" id="PTHR47577">
    <property type="entry name" value="THAP DOMAIN-CONTAINING PROTEIN 6"/>
    <property type="match status" value="1"/>
</dbReference>
<dbReference type="InterPro" id="IPR048367">
    <property type="entry name" value="TNP-like_RNaseH_C"/>
</dbReference>
<dbReference type="SMART" id="SM00980">
    <property type="entry name" value="THAP"/>
    <property type="match status" value="1"/>
</dbReference>
<dbReference type="InterPro" id="IPR006612">
    <property type="entry name" value="THAP_Znf"/>
</dbReference>
<evidence type="ECO:0000313" key="8">
    <source>
        <dbReference type="Proteomes" id="UP001314205"/>
    </source>
</evidence>
<dbReference type="SUPFAM" id="SSF57716">
    <property type="entry name" value="Glucocorticoid receptor-like (DNA-binding domain)"/>
    <property type="match status" value="1"/>
</dbReference>
<keyword evidence="8" id="KW-1185">Reference proteome</keyword>
<evidence type="ECO:0000256" key="2">
    <source>
        <dbReference type="ARBA" id="ARBA00022771"/>
    </source>
</evidence>
<accession>A0AAV1LRI6</accession>
<proteinExistence type="predicted"/>
<name>A0AAV1LRI6_9NEOP</name>
<dbReference type="InterPro" id="IPR048366">
    <property type="entry name" value="TNP-like_GBD"/>
</dbReference>
<dbReference type="Pfam" id="PF21788">
    <property type="entry name" value="TNP-like_GBD"/>
    <property type="match status" value="1"/>
</dbReference>
<keyword evidence="2 5" id="KW-0863">Zinc-finger</keyword>
<evidence type="ECO:0000256" key="5">
    <source>
        <dbReference type="PROSITE-ProRule" id="PRU00309"/>
    </source>
</evidence>
<dbReference type="PROSITE" id="PS50950">
    <property type="entry name" value="ZF_THAP"/>
    <property type="match status" value="1"/>
</dbReference>
<gene>
    <name evidence="7" type="ORF">PARMNEM_LOCUS17068</name>
</gene>
<evidence type="ECO:0000313" key="7">
    <source>
        <dbReference type="EMBL" id="CAK1597998.1"/>
    </source>
</evidence>
<keyword evidence="1" id="KW-0479">Metal-binding</keyword>
<dbReference type="Pfam" id="PF21789">
    <property type="entry name" value="TNP-like_RNaseH_C"/>
    <property type="match status" value="1"/>
</dbReference>
<evidence type="ECO:0000256" key="1">
    <source>
        <dbReference type="ARBA" id="ARBA00022723"/>
    </source>
</evidence>
<reference evidence="7 8" key="1">
    <citation type="submission" date="2023-11" db="EMBL/GenBank/DDBJ databases">
        <authorList>
            <person name="Hedman E."/>
            <person name="Englund M."/>
            <person name="Stromberg M."/>
            <person name="Nyberg Akerstrom W."/>
            <person name="Nylinder S."/>
            <person name="Jareborg N."/>
            <person name="Kallberg Y."/>
            <person name="Kronander E."/>
        </authorList>
    </citation>
    <scope>NUCLEOTIDE SEQUENCE [LARGE SCALE GENOMIC DNA]</scope>
</reference>
<evidence type="ECO:0000256" key="3">
    <source>
        <dbReference type="ARBA" id="ARBA00022833"/>
    </source>
</evidence>
<evidence type="ECO:0000259" key="6">
    <source>
        <dbReference type="PROSITE" id="PS50950"/>
    </source>
</evidence>
<sequence length="798" mass="91272">MDSERTCCVPSCKRPRSPGTPLHGFPNPVLDPDRFRTWLYAIGGDILGLDNQYIYKYRNVCRHNFKPCYHFGNRRLTNNAIPTLNMPGPSVTRREPMADITSRMVNVEENIFNMPSTSRDVTAPQTSHTQNCDFPKTTLRAGGIKSKHSFKNVAKVMAHQIAKLKKVKDSYSQRLKKALKLSENPTFLKTIKNFSAMAAIFTLLQLREINKPKMGGRFTQEEKIMALSLYKHGPKAYRWMSKVFVLPSYMTLSRLISRAALKPGINENIFEMLKKATKKMKDDSKLCVLLFDEIALSPHFDYSKRKDRISGFVDNGKKNLPIIADHALVFMIRGIYKNYKQPISYTFSSGSTKKHELTQQIKENISQLQRIGFKVLSTVCDQGASNVSALNQLIEETRADYLRREKEYRYDVFTVNDQEVIPLYDAPHLIKGIRNNLITKNLKYKMNGQIKIAKWEHLKLLHQENPAYKGIRLVKNLSELHVNPEKMNKQKVKYATQIFSQTVASSMGYLAEKGVLPEECTGTADILLFFDELFDSVNGSYDNSKKRSGKELLRQLTPNSNHEKVWNDAKKVLASMKFVTINGRVCTPPSNTNWLKTINNFQYLKEKLFNEYKLKSIWLRHFNQDPLENFFGCIRSHGAQNTKPSCAAFEDAFASLLINNLNSSYSPGSNCEEDACEVFSNLGNLLLKDKNVDKDNTTEINFDHIDDNIIVDFNIKKDNPTINSALNYVTGYVLRKASKICKTCTSCKNELYAINDIESIKMREYSKTARWLTYPSSQLVECFTAIQDITINIIRTAS</sequence>
<feature type="domain" description="THAP-type" evidence="6">
    <location>
        <begin position="1"/>
        <end position="85"/>
    </location>
</feature>
<keyword evidence="3" id="KW-0862">Zinc</keyword>
<dbReference type="AlphaFoldDB" id="A0AAV1LRI6"/>
<dbReference type="Pfam" id="PF05485">
    <property type="entry name" value="THAP"/>
    <property type="match status" value="1"/>
</dbReference>
<feature type="non-terminal residue" evidence="7">
    <location>
        <position position="798"/>
    </location>
</feature>
<dbReference type="Proteomes" id="UP001314205">
    <property type="component" value="Unassembled WGS sequence"/>
</dbReference>
<dbReference type="PANTHER" id="PTHR47577:SF2">
    <property type="entry name" value="THAP DOMAIN CONTAINING 9"/>
    <property type="match status" value="1"/>
</dbReference>
<keyword evidence="4 5" id="KW-0238">DNA-binding</keyword>
<protein>
    <recommendedName>
        <fullName evidence="6">THAP-type domain-containing protein</fullName>
    </recommendedName>
</protein>
<dbReference type="InterPro" id="IPR048365">
    <property type="entry name" value="TNP-like_RNaseH_N"/>
</dbReference>